<sequence>MSLKTTLGVGFFAAVNALPQVVSQISDGQIQATSAVVLISQISDGQIQVPEATPPPGLDTAASSPFGYYSYPQIPSVNSAAVSSAASYAGVLASEIPGATIGVPPIVSSQVTGVTSHGPYMGPSPTTTGALSNEPAGSAVPMLPPNPTALVYNPNGELNDQEPIPYQPAGGLGTNGTEPVYRVQSDFDYQSILLGLYQEWIELDLFHNILASFSEEEFTAAGLTASDRFLIEFMADQEAGHATLLSNLLGGPGGATPQCTYNYPFTTVHEAFDFTQKLTRFGESGVWGFQAHLDAREVAQMLDQSIATEARQQMIFRQFAGLFPMPVWFETGIPQSWAWTLLAPYISECPSNSKRLAWQNFPALTVLNQPNSARWNATQTGFNETSGFGPAAPSSEPPEGEGCVGYNVTGFDCSSAVSQNRSIPLSFPGREVYLKWENPGKAVGPNNSYITDSKAGAPQFVIWVSQLNITYSPLMKVSSNGAMNYGMTIQPDVSTYEGDPAINGTMFIALTDNDMPYTPFNLSNVNPHVAAGPFLYQAG</sequence>
<evidence type="ECO:0008006" key="5">
    <source>
        <dbReference type="Google" id="ProtNLM"/>
    </source>
</evidence>
<gene>
    <name evidence="3" type="ORF">BJ875DRAFT_385807</name>
</gene>
<reference evidence="3" key="1">
    <citation type="journal article" date="2021" name="IMA Fungus">
        <title>Genomic characterization of three marine fungi, including Emericellopsis atlantica sp. nov. with signatures of a generalist lifestyle and marine biomass degradation.</title>
        <authorList>
            <person name="Hagestad O.C."/>
            <person name="Hou L."/>
            <person name="Andersen J.H."/>
            <person name="Hansen E.H."/>
            <person name="Altermark B."/>
            <person name="Li C."/>
            <person name="Kuhnert E."/>
            <person name="Cox R.J."/>
            <person name="Crous P.W."/>
            <person name="Spatafora J.W."/>
            <person name="Lail K."/>
            <person name="Amirebrahimi M."/>
            <person name="Lipzen A."/>
            <person name="Pangilinan J."/>
            <person name="Andreopoulos W."/>
            <person name="Hayes R.D."/>
            <person name="Ng V."/>
            <person name="Grigoriev I.V."/>
            <person name="Jackson S.A."/>
            <person name="Sutton T.D.S."/>
            <person name="Dobson A.D.W."/>
            <person name="Rama T."/>
        </authorList>
    </citation>
    <scope>NUCLEOTIDE SEQUENCE</scope>
    <source>
        <strain evidence="3">TRa018bII</strain>
    </source>
</reference>
<evidence type="ECO:0000256" key="1">
    <source>
        <dbReference type="ARBA" id="ARBA00022729"/>
    </source>
</evidence>
<dbReference type="AlphaFoldDB" id="A0A9P7YBT4"/>
<dbReference type="InterPro" id="IPR000420">
    <property type="entry name" value="Yeast_PIR_rpt"/>
</dbReference>
<dbReference type="PROSITE" id="PS00929">
    <property type="entry name" value="PIR_REPEAT_1"/>
    <property type="match status" value="1"/>
</dbReference>
<protein>
    <recommendedName>
        <fullName evidence="5">Protein rds1</fullName>
    </recommendedName>
</protein>
<dbReference type="Pfam" id="PF13668">
    <property type="entry name" value="Ferritin_2"/>
    <property type="match status" value="1"/>
</dbReference>
<proteinExistence type="predicted"/>
<comment type="caution">
    <text evidence="3">The sequence shown here is derived from an EMBL/GenBank/DDBJ whole genome shotgun (WGS) entry which is preliminary data.</text>
</comment>
<dbReference type="PANTHER" id="PTHR38705">
    <property type="entry name" value="PROTEIN RDS1"/>
    <property type="match status" value="1"/>
</dbReference>
<evidence type="ECO:0000313" key="3">
    <source>
        <dbReference type="EMBL" id="KAG9230133.1"/>
    </source>
</evidence>
<dbReference type="EMBL" id="MU251698">
    <property type="protein sequence ID" value="KAG9230133.1"/>
    <property type="molecule type" value="Genomic_DNA"/>
</dbReference>
<dbReference type="PANTHER" id="PTHR38705:SF1">
    <property type="entry name" value="PROTEIN RDS1"/>
    <property type="match status" value="1"/>
</dbReference>
<dbReference type="Pfam" id="PF00399">
    <property type="entry name" value="PIR"/>
    <property type="match status" value="1"/>
</dbReference>
<organism evidence="3 4">
    <name type="scientific">Amylocarpus encephaloides</name>
    <dbReference type="NCBI Taxonomy" id="45428"/>
    <lineage>
        <taxon>Eukaryota</taxon>
        <taxon>Fungi</taxon>
        <taxon>Dikarya</taxon>
        <taxon>Ascomycota</taxon>
        <taxon>Pezizomycotina</taxon>
        <taxon>Leotiomycetes</taxon>
        <taxon>Helotiales</taxon>
        <taxon>Helotiales incertae sedis</taxon>
        <taxon>Amylocarpus</taxon>
    </lineage>
</organism>
<evidence type="ECO:0000256" key="2">
    <source>
        <dbReference type="SAM" id="SignalP"/>
    </source>
</evidence>
<evidence type="ECO:0000313" key="4">
    <source>
        <dbReference type="Proteomes" id="UP000824998"/>
    </source>
</evidence>
<keyword evidence="4" id="KW-1185">Reference proteome</keyword>
<dbReference type="PROSITE" id="PS50256">
    <property type="entry name" value="PIR_REPEAT_2"/>
    <property type="match status" value="2"/>
</dbReference>
<dbReference type="GO" id="GO:0005199">
    <property type="term" value="F:structural constituent of cell wall"/>
    <property type="evidence" value="ECO:0007669"/>
    <property type="project" value="InterPro"/>
</dbReference>
<name>A0A9P7YBT4_9HELO</name>
<feature type="signal peptide" evidence="2">
    <location>
        <begin position="1"/>
        <end position="17"/>
    </location>
</feature>
<dbReference type="OrthoDB" id="2098436at2759"/>
<dbReference type="Proteomes" id="UP000824998">
    <property type="component" value="Unassembled WGS sequence"/>
</dbReference>
<dbReference type="InterPro" id="IPR039254">
    <property type="entry name" value="Rds1"/>
</dbReference>
<keyword evidence="1 2" id="KW-0732">Signal</keyword>
<accession>A0A9P7YBT4</accession>
<feature type="chain" id="PRO_5040310615" description="Protein rds1" evidence="2">
    <location>
        <begin position="18"/>
        <end position="539"/>
    </location>
</feature>